<dbReference type="EMBL" id="VSSQ01110748">
    <property type="protein sequence ID" value="MPN48426.1"/>
    <property type="molecule type" value="Genomic_DNA"/>
</dbReference>
<evidence type="ECO:0008006" key="3">
    <source>
        <dbReference type="Google" id="ProtNLM"/>
    </source>
</evidence>
<feature type="transmembrane region" description="Helical" evidence="1">
    <location>
        <begin position="77"/>
        <end position="102"/>
    </location>
</feature>
<dbReference type="Gene3D" id="1.20.1530.20">
    <property type="match status" value="1"/>
</dbReference>
<reference evidence="2" key="1">
    <citation type="submission" date="2019-08" db="EMBL/GenBank/DDBJ databases">
        <authorList>
            <person name="Kucharzyk K."/>
            <person name="Murdoch R.W."/>
            <person name="Higgins S."/>
            <person name="Loffler F."/>
        </authorList>
    </citation>
    <scope>NUCLEOTIDE SEQUENCE</scope>
</reference>
<comment type="caution">
    <text evidence="2">The sequence shown here is derived from an EMBL/GenBank/DDBJ whole genome shotgun (WGS) entry which is preliminary data.</text>
</comment>
<keyword evidence="1" id="KW-0812">Transmembrane</keyword>
<keyword evidence="1" id="KW-1133">Transmembrane helix</keyword>
<feature type="transmembrane region" description="Helical" evidence="1">
    <location>
        <begin position="12"/>
        <end position="33"/>
    </location>
</feature>
<name>A0A645IBX9_9ZZZZ</name>
<feature type="transmembrane region" description="Helical" evidence="1">
    <location>
        <begin position="54"/>
        <end position="71"/>
    </location>
</feature>
<sequence>MIVGQAVVIDYTALVIQLLLMVTIPSILGMVLYDWTGGKTVGFSKGIGGLTSKLALFIVIFFNGSLVAPAIQLSWDIVQMIAVALLMVVSAYGLGYIGALVVPNRTREVMIAMIYSVGMRNASCGLVIAITYFPPAVAVPIALLMLFQQPIAATIPNLFKFFEERKALRQPQTAFRAE</sequence>
<dbReference type="AlphaFoldDB" id="A0A645IBX9"/>
<protein>
    <recommendedName>
        <fullName evidence="3">Pantothenates transporter PanS</fullName>
    </recommendedName>
</protein>
<proteinExistence type="predicted"/>
<evidence type="ECO:0000313" key="2">
    <source>
        <dbReference type="EMBL" id="MPN48426.1"/>
    </source>
</evidence>
<dbReference type="InterPro" id="IPR038770">
    <property type="entry name" value="Na+/solute_symporter_sf"/>
</dbReference>
<gene>
    <name evidence="2" type="ORF">SDC9_196033</name>
</gene>
<accession>A0A645IBX9</accession>
<keyword evidence="1" id="KW-0472">Membrane</keyword>
<organism evidence="2">
    <name type="scientific">bioreactor metagenome</name>
    <dbReference type="NCBI Taxonomy" id="1076179"/>
    <lineage>
        <taxon>unclassified sequences</taxon>
        <taxon>metagenomes</taxon>
        <taxon>ecological metagenomes</taxon>
    </lineage>
</organism>
<evidence type="ECO:0000256" key="1">
    <source>
        <dbReference type="SAM" id="Phobius"/>
    </source>
</evidence>